<comment type="caution">
    <text evidence="2">The sequence shown here is derived from an EMBL/GenBank/DDBJ whole genome shotgun (WGS) entry which is preliminary data.</text>
</comment>
<gene>
    <name evidence="2" type="ORF">DDW03_02655</name>
</gene>
<reference evidence="2" key="2">
    <citation type="submission" date="2017-05" db="EMBL/GenBank/DDBJ databases">
        <authorList>
            <person name="Song R."/>
            <person name="Chenine A.L."/>
            <person name="Ruprecht R.M."/>
        </authorList>
    </citation>
    <scope>NUCLEOTIDE SEQUENCE</scope>
    <source>
        <strain evidence="2">SCGC AB-777_F03</strain>
    </source>
</reference>
<name>A0A2T9WKJ9_NANST</name>
<proteinExistence type="predicted"/>
<protein>
    <recommendedName>
        <fullName evidence="3">DUF929 domain-containing protein</fullName>
    </recommendedName>
</protein>
<dbReference type="AlphaFoldDB" id="A0A2T9WKJ9"/>
<keyword evidence="1" id="KW-0812">Transmembrane</keyword>
<dbReference type="InterPro" id="IPR009272">
    <property type="entry name" value="DUF929"/>
</dbReference>
<accession>A0A2T9WKJ9</accession>
<reference evidence="2" key="1">
    <citation type="journal article" date="2015" name="Appl. Environ. Microbiol.">
        <title>Nanoarchaeota, Their Sulfolobales Host, and Nanoarchaeota Virus Distribution across Yellowstone National Park Hot Springs.</title>
        <authorList>
            <person name="Munson-McGee J.H."/>
            <person name="Field E.K."/>
            <person name="Bateson M."/>
            <person name="Rooney C."/>
            <person name="Stepanauskas R."/>
            <person name="Young M.J."/>
        </authorList>
    </citation>
    <scope>NUCLEOTIDE SEQUENCE [LARGE SCALE GENOMIC DNA]</scope>
    <source>
        <strain evidence="2">SCGC AB-777_F03</strain>
    </source>
</reference>
<dbReference type="EMBL" id="QEFP01000016">
    <property type="protein sequence ID" value="PVU68349.1"/>
    <property type="molecule type" value="Genomic_DNA"/>
</dbReference>
<keyword evidence="1" id="KW-0472">Membrane</keyword>
<sequence>MAKPKKRAKESRLVYVPFVAAAVIVALLVVLAFVKPPATNTAQANGSFPFLQFVKVSNQDYASSPNTVEVYLVSWEGCPYGAAQSWPLYLALSHYGKVNATPNWSDPEPLPTPNGSVSAPMQVPGLLFQSFEPNGSVRFHFFYMIGRIFYNGSFSLTNGTVIPFSGDSIVTFEQQELQKDVPSWVYDLIAKYELETPVGQYPDLADAGNPPHIATTLLITGPNGTWMIIGYDQNVNPAAPYFLAASGYTPQELYGYVSKGILPNVTATSSPQGYFQLEATLYIQQEAQQILNVIREAE</sequence>
<organism evidence="2">
    <name type="scientific">Nanobsidianus stetteri</name>
    <dbReference type="NCBI Taxonomy" id="1294122"/>
    <lineage>
        <taxon>Archaea</taxon>
        <taxon>Nanobdellota</taxon>
        <taxon>Candidatus Nanoarchaeia</taxon>
        <taxon>Nanoarchaeales</taxon>
        <taxon>Nanopusillaceae</taxon>
        <taxon>Candidatus Nanobsidianus</taxon>
    </lineage>
</organism>
<evidence type="ECO:0000313" key="2">
    <source>
        <dbReference type="EMBL" id="PVU68349.1"/>
    </source>
</evidence>
<dbReference type="Pfam" id="PF06053">
    <property type="entry name" value="DUF929"/>
    <property type="match status" value="1"/>
</dbReference>
<evidence type="ECO:0008006" key="3">
    <source>
        <dbReference type="Google" id="ProtNLM"/>
    </source>
</evidence>
<feature type="transmembrane region" description="Helical" evidence="1">
    <location>
        <begin position="12"/>
        <end position="34"/>
    </location>
</feature>
<evidence type="ECO:0000256" key="1">
    <source>
        <dbReference type="SAM" id="Phobius"/>
    </source>
</evidence>
<keyword evidence="1" id="KW-1133">Transmembrane helix</keyword>